<evidence type="ECO:0000313" key="2">
    <source>
        <dbReference type="EMBL" id="MBB5817318.1"/>
    </source>
</evidence>
<dbReference type="Proteomes" id="UP000540685">
    <property type="component" value="Unassembled WGS sequence"/>
</dbReference>
<evidence type="ECO:0000313" key="3">
    <source>
        <dbReference type="Proteomes" id="UP000540685"/>
    </source>
</evidence>
<proteinExistence type="predicted"/>
<dbReference type="EMBL" id="JACHMP010000001">
    <property type="protein sequence ID" value="MBB5817318.1"/>
    <property type="molecule type" value="Genomic_DNA"/>
</dbReference>
<gene>
    <name evidence="2" type="ORF">F4562_000380</name>
</gene>
<protein>
    <submittedName>
        <fullName evidence="2">Uncharacterized protein</fullName>
    </submittedName>
</protein>
<name>A0A7W9MEK2_9ACTN</name>
<accession>A0A7W9MEK2</accession>
<feature type="region of interest" description="Disordered" evidence="1">
    <location>
        <begin position="225"/>
        <end position="278"/>
    </location>
</feature>
<feature type="compositionally biased region" description="Basic and acidic residues" evidence="1">
    <location>
        <begin position="234"/>
        <end position="243"/>
    </location>
</feature>
<keyword evidence="3" id="KW-1185">Reference proteome</keyword>
<sequence length="278" mass="30347">MSLVSYWSIVPVFLKPDALEGENSVMPGRRAADFAMFLAAGLDEPDRLAYDPCFPESAAGAGLARRHVAGESGAFSWYEWPPADVPGCQRRLAELHAEWAGLPSVDVPRIVTRASAALGFEVTQVTDMILTLDDYMVFYGDTPRPDLHPRMQRYLVDRPIRLLMMCGKQQNSALQAMKTYLRRVLVHHSGRSSDGGNLIHVTNPDASNYPELMRFYLRASEQGSAAGGSGQSAVEHRTVRVGERVLPPAPRDTRADDAGIGGRRAGLGEQFAPEAGVP</sequence>
<evidence type="ECO:0000256" key="1">
    <source>
        <dbReference type="SAM" id="MobiDB-lite"/>
    </source>
</evidence>
<reference evidence="2 3" key="1">
    <citation type="submission" date="2020-08" db="EMBL/GenBank/DDBJ databases">
        <title>Sequencing the genomes of 1000 actinobacteria strains.</title>
        <authorList>
            <person name="Klenk H.-P."/>
        </authorList>
    </citation>
    <scope>NUCLEOTIDE SEQUENCE [LARGE SCALE GENOMIC DNA]</scope>
    <source>
        <strain evidence="2 3">DSM 46887</strain>
    </source>
</reference>
<organism evidence="2 3">
    <name type="scientific">Streptosporangium becharense</name>
    <dbReference type="NCBI Taxonomy" id="1816182"/>
    <lineage>
        <taxon>Bacteria</taxon>
        <taxon>Bacillati</taxon>
        <taxon>Actinomycetota</taxon>
        <taxon>Actinomycetes</taxon>
        <taxon>Streptosporangiales</taxon>
        <taxon>Streptosporangiaceae</taxon>
        <taxon>Streptosporangium</taxon>
    </lineage>
</organism>
<dbReference type="AlphaFoldDB" id="A0A7W9MEK2"/>
<comment type="caution">
    <text evidence="2">The sequence shown here is derived from an EMBL/GenBank/DDBJ whole genome shotgun (WGS) entry which is preliminary data.</text>
</comment>